<reference evidence="1 2" key="1">
    <citation type="submission" date="2023-07" db="EMBL/GenBank/DDBJ databases">
        <title>Sorghum-associated microbial communities from plants grown in Nebraska, USA.</title>
        <authorList>
            <person name="Schachtman D."/>
        </authorList>
    </citation>
    <scope>NUCLEOTIDE SEQUENCE [LARGE SCALE GENOMIC DNA]</scope>
    <source>
        <strain evidence="1 2">BE190</strain>
    </source>
</reference>
<evidence type="ECO:0000313" key="1">
    <source>
        <dbReference type="EMBL" id="MDR7092159.1"/>
    </source>
</evidence>
<organism evidence="1 2">
    <name type="scientific">Cellvibrio fibrivorans</name>
    <dbReference type="NCBI Taxonomy" id="126350"/>
    <lineage>
        <taxon>Bacteria</taxon>
        <taxon>Pseudomonadati</taxon>
        <taxon>Pseudomonadota</taxon>
        <taxon>Gammaproteobacteria</taxon>
        <taxon>Cellvibrionales</taxon>
        <taxon>Cellvibrionaceae</taxon>
        <taxon>Cellvibrio</taxon>
    </lineage>
</organism>
<dbReference type="EMBL" id="JAVDVX010000012">
    <property type="protein sequence ID" value="MDR7092159.1"/>
    <property type="molecule type" value="Genomic_DNA"/>
</dbReference>
<evidence type="ECO:0000313" key="2">
    <source>
        <dbReference type="Proteomes" id="UP001253595"/>
    </source>
</evidence>
<proteinExistence type="predicted"/>
<gene>
    <name evidence="1" type="ORF">J2X05_004200</name>
</gene>
<name>A0ABU1V3W5_9GAMM</name>
<dbReference type="Proteomes" id="UP001253595">
    <property type="component" value="Unassembled WGS sequence"/>
</dbReference>
<protein>
    <submittedName>
        <fullName evidence="1">Uncharacterized protein</fullName>
    </submittedName>
</protein>
<keyword evidence="2" id="KW-1185">Reference proteome</keyword>
<comment type="caution">
    <text evidence="1">The sequence shown here is derived from an EMBL/GenBank/DDBJ whole genome shotgun (WGS) entry which is preliminary data.</text>
</comment>
<sequence length="49" mass="5508">MVYFLGGQVSEKIAGLFKPQNKNPRYFRSGGLSFGARKGLVFIVYHIDT</sequence>
<accession>A0ABU1V3W5</accession>